<dbReference type="EMBL" id="JAEUWV010000025">
    <property type="protein sequence ID" value="MCO6395395.1"/>
    <property type="molecule type" value="Genomic_DNA"/>
</dbReference>
<accession>A0AAW5HV88</accession>
<keyword evidence="2" id="KW-1185">Reference proteome</keyword>
<dbReference type="Gene3D" id="3.30.230.10">
    <property type="match status" value="1"/>
</dbReference>
<dbReference type="Proteomes" id="UP001205920">
    <property type="component" value="Unassembled WGS sequence"/>
</dbReference>
<evidence type="ECO:0000313" key="2">
    <source>
        <dbReference type="Proteomes" id="UP001205920"/>
    </source>
</evidence>
<protein>
    <submittedName>
        <fullName evidence="1">Galactokinase</fullName>
    </submittedName>
</protein>
<dbReference type="AlphaFoldDB" id="A0AAW5HV88"/>
<dbReference type="InterPro" id="IPR020568">
    <property type="entry name" value="Ribosomal_Su5_D2-typ_SF"/>
</dbReference>
<evidence type="ECO:0000313" key="1">
    <source>
        <dbReference type="EMBL" id="MCO6395395.1"/>
    </source>
</evidence>
<comment type="caution">
    <text evidence="1">The sequence shown here is derived from an EMBL/GenBank/DDBJ whole genome shotgun (WGS) entry which is preliminary data.</text>
</comment>
<proteinExistence type="predicted"/>
<dbReference type="RefSeq" id="WP_252932135.1">
    <property type="nucleotide sequence ID" value="NZ_JAEUWV010000025.1"/>
</dbReference>
<dbReference type="SUPFAM" id="SSF54211">
    <property type="entry name" value="Ribosomal protein S5 domain 2-like"/>
    <property type="match status" value="1"/>
</dbReference>
<dbReference type="InterPro" id="IPR036554">
    <property type="entry name" value="GHMP_kinase_C_sf"/>
</dbReference>
<dbReference type="InterPro" id="IPR014721">
    <property type="entry name" value="Ribsml_uS5_D2-typ_fold_subgr"/>
</dbReference>
<sequence>MNVQQEMRAAHAHHAGCAPDHVASAPATVVVAGDGVDNYGGASIIGLGPQRVCAAVSRRSDDVISLQFTRADGQILAATSTLAALNAPTAGTEEAQLAHRITGLIHTLIHRQVLSRETTGMDISVVSHVPHGVGLGEIAAAEAAITLACAGAHDDIDAPPLRTKLAEVCAQSATAYATSSPLKARYTAALRGHGTTLNLVEQADGSVTQITHPERLGLRMFVVAKEQAPQPDAFAESMRRRQEFIETAAANFGVTSLRQLPDATARVVQWVEARHTVGDSSAPDPRRARAVLQRCEDETARALGAAQALRSQQIDALVNALHPHAGDAADEALATPALLSQLACECGASVARPAAPGVSQSVLALVPTSKAENSASRMKENLLVIPITTGEVGRIEV</sequence>
<dbReference type="Gene3D" id="3.30.70.890">
    <property type="entry name" value="GHMP kinase, C-terminal domain"/>
    <property type="match status" value="1"/>
</dbReference>
<name>A0AAW5HV88_9CORY</name>
<organism evidence="1 2">
    <name type="scientific">Corynebacterium lipophilum</name>
    <dbReference type="NCBI Taxonomy" id="2804918"/>
    <lineage>
        <taxon>Bacteria</taxon>
        <taxon>Bacillati</taxon>
        <taxon>Actinomycetota</taxon>
        <taxon>Actinomycetes</taxon>
        <taxon>Mycobacteriales</taxon>
        <taxon>Corynebacteriaceae</taxon>
        <taxon>Corynebacterium</taxon>
    </lineage>
</organism>
<gene>
    <name evidence="1" type="ORF">JMN37_10520</name>
</gene>
<reference evidence="1 2" key="1">
    <citation type="submission" date="2021-01" db="EMBL/GenBank/DDBJ databases">
        <title>Identification and Characterization of Corynebacterium sp.</title>
        <authorList>
            <person name="Luo Q."/>
            <person name="Qu P."/>
            <person name="Chen Q."/>
        </authorList>
    </citation>
    <scope>NUCLEOTIDE SEQUENCE [LARGE SCALE GENOMIC DNA]</scope>
    <source>
        <strain evidence="1 2">MC-18</strain>
    </source>
</reference>